<proteinExistence type="predicted"/>
<keyword evidence="1" id="KW-0732">Signal</keyword>
<feature type="chain" id="PRO_5028862722" evidence="1">
    <location>
        <begin position="22"/>
        <end position="332"/>
    </location>
</feature>
<protein>
    <submittedName>
        <fullName evidence="2">Alpha/beta hydrolase</fullName>
    </submittedName>
</protein>
<dbReference type="Gene3D" id="3.40.50.1820">
    <property type="entry name" value="alpha/beta hydrolase"/>
    <property type="match status" value="1"/>
</dbReference>
<feature type="signal peptide" evidence="1">
    <location>
        <begin position="1"/>
        <end position="21"/>
    </location>
</feature>
<reference evidence="3" key="1">
    <citation type="submission" date="2020-08" db="EMBL/GenBank/DDBJ databases">
        <title>Lacibacter sp. S13-6-6 genome sequencing.</title>
        <authorList>
            <person name="Jin L."/>
        </authorList>
    </citation>
    <scope>NUCLEOTIDE SEQUENCE [LARGE SCALE GENOMIC DNA]</scope>
    <source>
        <strain evidence="3">S13-6-6</strain>
    </source>
</reference>
<dbReference type="SUPFAM" id="SSF53474">
    <property type="entry name" value="alpha/beta-Hydrolases"/>
    <property type="match status" value="1"/>
</dbReference>
<name>A0A7G5XIP7_9BACT</name>
<dbReference type="Proteomes" id="UP000515344">
    <property type="component" value="Chromosome"/>
</dbReference>
<dbReference type="GO" id="GO:0016787">
    <property type="term" value="F:hydrolase activity"/>
    <property type="evidence" value="ECO:0007669"/>
    <property type="project" value="UniProtKB-KW"/>
</dbReference>
<dbReference type="RefSeq" id="WP_182804324.1">
    <property type="nucleotide sequence ID" value="NZ_CP060007.1"/>
</dbReference>
<sequence length="332" mass="37693">MKRSQIVCTAVLFFFTVTVHAQQKDTTLYKEKFAQLDGITLHYLDFGGSGLPLIFLQSFHGDAGEWVDYDFKGFAPKFTGTNHVYAITRRGWGKSADPGWGYDVATNGEDVVAFMDALKIEKAIFAGRIPASMDMTWIAEHHPNRVAGLVYFDFVYAYTDLQDSLVRQYVEMLATLACDLGPDAIRKSMPRSSWRPHFQGKQEPSINVPALWFTQEGLYPTRSRELLTFDMLVAEAGTDKFEACDPAALAYFKKLAKDQALQKKVKEALQKANNIPSLMAAFEKAFDPKLKIVKVSQPNQEFDSPEAYYKYWQEVQSAFYFKHISEFISSLK</sequence>
<organism evidence="2 3">
    <name type="scientific">Lacibacter sediminis</name>
    <dbReference type="NCBI Taxonomy" id="2760713"/>
    <lineage>
        <taxon>Bacteria</taxon>
        <taxon>Pseudomonadati</taxon>
        <taxon>Bacteroidota</taxon>
        <taxon>Chitinophagia</taxon>
        <taxon>Chitinophagales</taxon>
        <taxon>Chitinophagaceae</taxon>
        <taxon>Lacibacter</taxon>
    </lineage>
</organism>
<gene>
    <name evidence="2" type="ORF">H4075_03890</name>
</gene>
<evidence type="ECO:0000256" key="1">
    <source>
        <dbReference type="SAM" id="SignalP"/>
    </source>
</evidence>
<evidence type="ECO:0000313" key="3">
    <source>
        <dbReference type="Proteomes" id="UP000515344"/>
    </source>
</evidence>
<dbReference type="EMBL" id="CP060007">
    <property type="protein sequence ID" value="QNA45350.1"/>
    <property type="molecule type" value="Genomic_DNA"/>
</dbReference>
<evidence type="ECO:0000313" key="2">
    <source>
        <dbReference type="EMBL" id="QNA45350.1"/>
    </source>
</evidence>
<dbReference type="InterPro" id="IPR029058">
    <property type="entry name" value="AB_hydrolase_fold"/>
</dbReference>
<keyword evidence="3" id="KW-1185">Reference proteome</keyword>
<dbReference type="AlphaFoldDB" id="A0A7G5XIP7"/>
<keyword evidence="2" id="KW-0378">Hydrolase</keyword>
<dbReference type="KEGG" id="lacs:H4075_03890"/>
<accession>A0A7G5XIP7</accession>